<dbReference type="PROSITE" id="PS51257">
    <property type="entry name" value="PROKAR_LIPOPROTEIN"/>
    <property type="match status" value="1"/>
</dbReference>
<evidence type="ECO:0000313" key="3">
    <source>
        <dbReference type="EMBL" id="HGS22807.1"/>
    </source>
</evidence>
<name>A0A7C4PKS4_9CHLR</name>
<dbReference type="InterPro" id="IPR006311">
    <property type="entry name" value="TAT_signal"/>
</dbReference>
<dbReference type="AlphaFoldDB" id="A0A7C4PKS4"/>
<feature type="region of interest" description="Disordered" evidence="1">
    <location>
        <begin position="35"/>
        <end position="64"/>
    </location>
</feature>
<dbReference type="EMBL" id="DSYK01000657">
    <property type="protein sequence ID" value="HGS22807.1"/>
    <property type="molecule type" value="Genomic_DNA"/>
</dbReference>
<evidence type="ECO:0000256" key="1">
    <source>
        <dbReference type="SAM" id="MobiDB-lite"/>
    </source>
</evidence>
<comment type="caution">
    <text evidence="3">The sequence shown here is derived from an EMBL/GenBank/DDBJ whole genome shotgun (WGS) entry which is preliminary data.</text>
</comment>
<organism evidence="3">
    <name type="scientific">Anaerolinea thermolimosa</name>
    <dbReference type="NCBI Taxonomy" id="229919"/>
    <lineage>
        <taxon>Bacteria</taxon>
        <taxon>Bacillati</taxon>
        <taxon>Chloroflexota</taxon>
        <taxon>Anaerolineae</taxon>
        <taxon>Anaerolineales</taxon>
        <taxon>Anaerolineaceae</taxon>
        <taxon>Anaerolinea</taxon>
    </lineage>
</organism>
<proteinExistence type="predicted"/>
<dbReference type="InterPro" id="IPR050490">
    <property type="entry name" value="Bact_solute-bd_prot1"/>
</dbReference>
<keyword evidence="2" id="KW-0732">Signal</keyword>
<reference evidence="3" key="1">
    <citation type="journal article" date="2020" name="mSystems">
        <title>Genome- and Community-Level Interaction Insights into Carbon Utilization and Element Cycling Functions of Hydrothermarchaeota in Hydrothermal Sediment.</title>
        <authorList>
            <person name="Zhou Z."/>
            <person name="Liu Y."/>
            <person name="Xu W."/>
            <person name="Pan J."/>
            <person name="Luo Z.H."/>
            <person name="Li M."/>
        </authorList>
    </citation>
    <scope>NUCLEOTIDE SEQUENCE [LARGE SCALE GENOMIC DNA]</scope>
    <source>
        <strain evidence="3">SpSt-573</strain>
    </source>
</reference>
<dbReference type="Gene3D" id="3.40.190.10">
    <property type="entry name" value="Periplasmic binding protein-like II"/>
    <property type="match status" value="1"/>
</dbReference>
<gene>
    <name evidence="3" type="ORF">ENT37_13210</name>
</gene>
<sequence length="476" mass="52191">MKEKGKSSLSRRQFLRASALAATGLAAVACAPQATSTPKAEEPAAGQVEPTATEASGPTPVPTAVVGEYGKSSKPVVMWGGLSGADGATFQKMLQNYTETNPDYAVRSETYVWDVLYQKLPTAIAAGTPPDMTVFHETEIEQFTRQGLLMPLDDIMYDTGLIPEDDFAPAVIEAVTVDGKKMCVPFDNHGWVCFINTKVIQDAGLDPENMPKNGTEFIDWAIKVTTDESGKHPDEDGFNPDKVKVWAFYHTWPRFTIPSTLRQFGTDLITKDRTKSLLDSPEAIAAVQYWYDLMYKYRVCPPAVPGIPWAGDVYKNNGLAVMWEGSWSLNFFRDNPDSQAVTKAMFLNSLAPDGKQSCKIGIHTLSIPTGVKEDGVKRASHLIKWLSDNGEFWATSGQVPARLSVQNSKTVQDGWSTRVAAEEFSKIGQPDVTHKAYTEIQQTWEAAVSAALANTQPLKEAMVEGSKQVQAILDRP</sequence>
<dbReference type="InterPro" id="IPR006059">
    <property type="entry name" value="SBP"/>
</dbReference>
<protein>
    <submittedName>
        <fullName evidence="3">Extracellular solute-binding protein</fullName>
    </submittedName>
</protein>
<dbReference type="PROSITE" id="PS51318">
    <property type="entry name" value="TAT"/>
    <property type="match status" value="1"/>
</dbReference>
<accession>A0A7C4PKS4</accession>
<dbReference type="Pfam" id="PF01547">
    <property type="entry name" value="SBP_bac_1"/>
    <property type="match status" value="1"/>
</dbReference>
<feature type="signal peptide" evidence="2">
    <location>
        <begin position="1"/>
        <end position="21"/>
    </location>
</feature>
<dbReference type="PANTHER" id="PTHR43649">
    <property type="entry name" value="ARABINOSE-BINDING PROTEIN-RELATED"/>
    <property type="match status" value="1"/>
</dbReference>
<dbReference type="PANTHER" id="PTHR43649:SF30">
    <property type="entry name" value="ABC TRANSPORTER SUBSTRATE-BINDING PROTEIN"/>
    <property type="match status" value="1"/>
</dbReference>
<evidence type="ECO:0000256" key="2">
    <source>
        <dbReference type="SAM" id="SignalP"/>
    </source>
</evidence>
<dbReference type="SUPFAM" id="SSF53850">
    <property type="entry name" value="Periplasmic binding protein-like II"/>
    <property type="match status" value="1"/>
</dbReference>
<feature type="chain" id="PRO_5027662848" evidence="2">
    <location>
        <begin position="22"/>
        <end position="476"/>
    </location>
</feature>